<dbReference type="GO" id="GO:0140359">
    <property type="term" value="F:ABC-type transporter activity"/>
    <property type="evidence" value="ECO:0007669"/>
    <property type="project" value="InterPro"/>
</dbReference>
<evidence type="ECO:0000313" key="10">
    <source>
        <dbReference type="EMBL" id="PPQ27911.1"/>
    </source>
</evidence>
<reference evidence="10 11" key="1">
    <citation type="journal article" date="2018" name="Arch. Microbiol.">
        <title>New insights into the metabolic potential of the phototrophic purple bacterium Rhodopila globiformis DSM 161(T) from its draft genome sequence and evidence for a vanadium-dependent nitrogenase.</title>
        <authorList>
            <person name="Imhoff J.F."/>
            <person name="Rahn T."/>
            <person name="Kunzel S."/>
            <person name="Neulinger S.C."/>
        </authorList>
    </citation>
    <scope>NUCLEOTIDE SEQUENCE [LARGE SCALE GENOMIC DNA]</scope>
    <source>
        <strain evidence="10 11">DSM 161</strain>
    </source>
</reference>
<dbReference type="InterPro" id="IPR013525">
    <property type="entry name" value="ABC2_TM"/>
</dbReference>
<evidence type="ECO:0000256" key="7">
    <source>
        <dbReference type="ARBA" id="ARBA00023136"/>
    </source>
</evidence>
<name>A0A2S6MZW8_RHOGL</name>
<evidence type="ECO:0000256" key="1">
    <source>
        <dbReference type="ARBA" id="ARBA00004651"/>
    </source>
</evidence>
<dbReference type="Pfam" id="PF12698">
    <property type="entry name" value="ABC2_membrane_3"/>
    <property type="match status" value="1"/>
</dbReference>
<keyword evidence="11" id="KW-1185">Reference proteome</keyword>
<dbReference type="OrthoDB" id="9784671at2"/>
<feature type="transmembrane region" description="Helical" evidence="8">
    <location>
        <begin position="256"/>
        <end position="280"/>
    </location>
</feature>
<dbReference type="Gene3D" id="3.40.1710.10">
    <property type="entry name" value="abc type-2 transporter like domain"/>
    <property type="match status" value="1"/>
</dbReference>
<keyword evidence="6 8" id="KW-1133">Transmembrane helix</keyword>
<dbReference type="InterPro" id="IPR047817">
    <property type="entry name" value="ABC2_TM_bact-type"/>
</dbReference>
<evidence type="ECO:0000313" key="11">
    <source>
        <dbReference type="Proteomes" id="UP000239724"/>
    </source>
</evidence>
<proteinExistence type="inferred from homology"/>
<evidence type="ECO:0000256" key="4">
    <source>
        <dbReference type="ARBA" id="ARBA00022475"/>
    </source>
</evidence>
<protein>
    <submittedName>
        <fullName evidence="10">ABC transporter permease</fullName>
    </submittedName>
</protein>
<comment type="subcellular location">
    <subcellularLocation>
        <location evidence="1">Cell membrane</location>
        <topology evidence="1">Multi-pass membrane protein</topology>
    </subcellularLocation>
</comment>
<evidence type="ECO:0000256" key="6">
    <source>
        <dbReference type="ARBA" id="ARBA00022989"/>
    </source>
</evidence>
<evidence type="ECO:0000256" key="3">
    <source>
        <dbReference type="ARBA" id="ARBA00022448"/>
    </source>
</evidence>
<dbReference type="PANTHER" id="PTHR30294">
    <property type="entry name" value="MEMBRANE COMPONENT OF ABC TRANSPORTER YHHJ-RELATED"/>
    <property type="match status" value="1"/>
</dbReference>
<feature type="transmembrane region" description="Helical" evidence="8">
    <location>
        <begin position="175"/>
        <end position="199"/>
    </location>
</feature>
<dbReference type="PANTHER" id="PTHR30294:SF47">
    <property type="entry name" value="INNER MEMBRANE TRANSPORT PERMEASE YHHJ"/>
    <property type="match status" value="1"/>
</dbReference>
<evidence type="ECO:0000256" key="8">
    <source>
        <dbReference type="SAM" id="Phobius"/>
    </source>
</evidence>
<feature type="transmembrane region" description="Helical" evidence="8">
    <location>
        <begin position="348"/>
        <end position="366"/>
    </location>
</feature>
<gene>
    <name evidence="10" type="ORF">CCS01_26195</name>
</gene>
<evidence type="ECO:0000256" key="2">
    <source>
        <dbReference type="ARBA" id="ARBA00007783"/>
    </source>
</evidence>
<dbReference type="PROSITE" id="PS51012">
    <property type="entry name" value="ABC_TM2"/>
    <property type="match status" value="1"/>
</dbReference>
<keyword evidence="7 8" id="KW-0472">Membrane</keyword>
<dbReference type="InterPro" id="IPR051449">
    <property type="entry name" value="ABC-2_transporter_component"/>
</dbReference>
<evidence type="ECO:0000256" key="5">
    <source>
        <dbReference type="ARBA" id="ARBA00022692"/>
    </source>
</evidence>
<dbReference type="AlphaFoldDB" id="A0A2S6MZW8"/>
<dbReference type="Proteomes" id="UP000239724">
    <property type="component" value="Unassembled WGS sequence"/>
</dbReference>
<evidence type="ECO:0000259" key="9">
    <source>
        <dbReference type="PROSITE" id="PS51012"/>
    </source>
</evidence>
<sequence>MRHLRNVFWLGTKEVRSFLSDFTLVALMIWSFSFSIISMAQNTAQEVHNAAIAIADEDHSQLSQAMAHAFLPPYFKPAQMIAAKDIDRLLDLARYTFIIDIPPHFQRDVEAGRVPAVQVNVDATAALQAGVGAGYVQDILMDEIRRHVTRGEQVPADAVTLAVHLSFNPNAAPGWFMSIMGIINNINMLAIILAGAAVIREREHGTMDHLLTMPLSPVEIASAKVLANGFVISVATTISLYAVVRGLLAIPIAGSIPLFLCGVMLYLFFASAVGLFLATVARSMPQLGLLFMLVFMPMQMLSGGNTPIESEPAWLQVVMQGVASTHFVSFAQAILYRGAGFSLVWPDFLAVAGFGAVFFALAVWRFRKVSAVAVG</sequence>
<dbReference type="EMBL" id="NHRY01000252">
    <property type="protein sequence ID" value="PPQ27911.1"/>
    <property type="molecule type" value="Genomic_DNA"/>
</dbReference>
<feature type="domain" description="ABC transmembrane type-2" evidence="9">
    <location>
        <begin position="141"/>
        <end position="369"/>
    </location>
</feature>
<comment type="similarity">
    <text evidence="2">Belongs to the ABC-2 integral membrane protein family.</text>
</comment>
<keyword evidence="4" id="KW-1003">Cell membrane</keyword>
<keyword evidence="5 8" id="KW-0812">Transmembrane</keyword>
<keyword evidence="3" id="KW-0813">Transport</keyword>
<organism evidence="10 11">
    <name type="scientific">Rhodopila globiformis</name>
    <name type="common">Rhodopseudomonas globiformis</name>
    <dbReference type="NCBI Taxonomy" id="1071"/>
    <lineage>
        <taxon>Bacteria</taxon>
        <taxon>Pseudomonadati</taxon>
        <taxon>Pseudomonadota</taxon>
        <taxon>Alphaproteobacteria</taxon>
        <taxon>Acetobacterales</taxon>
        <taxon>Acetobacteraceae</taxon>
        <taxon>Rhodopila</taxon>
    </lineage>
</organism>
<feature type="transmembrane region" description="Helical" evidence="8">
    <location>
        <begin position="220"/>
        <end position="244"/>
    </location>
</feature>
<dbReference type="GO" id="GO:0005886">
    <property type="term" value="C:plasma membrane"/>
    <property type="evidence" value="ECO:0007669"/>
    <property type="project" value="UniProtKB-SubCell"/>
</dbReference>
<accession>A0A2S6MZW8</accession>
<comment type="caution">
    <text evidence="10">The sequence shown here is derived from an EMBL/GenBank/DDBJ whole genome shotgun (WGS) entry which is preliminary data.</text>
</comment>